<accession>A0ABX7MPL3</accession>
<gene>
    <name evidence="1" type="ORF">LPB19_13490</name>
</gene>
<organism evidence="1 2">
    <name type="scientific">Marinobacter salinisoli</name>
    <dbReference type="NCBI Taxonomy" id="2769486"/>
    <lineage>
        <taxon>Bacteria</taxon>
        <taxon>Pseudomonadati</taxon>
        <taxon>Pseudomonadota</taxon>
        <taxon>Gammaproteobacteria</taxon>
        <taxon>Pseudomonadales</taxon>
        <taxon>Marinobacteraceae</taxon>
        <taxon>Marinobacter</taxon>
    </lineage>
</organism>
<dbReference type="RefSeq" id="WP_206643415.1">
    <property type="nucleotide sequence ID" value="NZ_CP071247.1"/>
</dbReference>
<protein>
    <recommendedName>
        <fullName evidence="3">CNP1-like uncharacterized domain-containing protein</fullName>
    </recommendedName>
</protein>
<keyword evidence="2" id="KW-1185">Reference proteome</keyword>
<evidence type="ECO:0000313" key="1">
    <source>
        <dbReference type="EMBL" id="QSP94194.1"/>
    </source>
</evidence>
<evidence type="ECO:0008006" key="3">
    <source>
        <dbReference type="Google" id="ProtNLM"/>
    </source>
</evidence>
<dbReference type="InterPro" id="IPR036922">
    <property type="entry name" value="Rieske_2Fe-2S_sf"/>
</dbReference>
<name>A0ABX7MPL3_9GAMM</name>
<proteinExistence type="predicted"/>
<dbReference type="EMBL" id="CP071247">
    <property type="protein sequence ID" value="QSP94194.1"/>
    <property type="molecule type" value="Genomic_DNA"/>
</dbReference>
<dbReference type="Gene3D" id="2.102.10.10">
    <property type="entry name" value="Rieske [2Fe-2S] iron-sulphur domain"/>
    <property type="match status" value="1"/>
</dbReference>
<evidence type="ECO:0000313" key="2">
    <source>
        <dbReference type="Proteomes" id="UP000663555"/>
    </source>
</evidence>
<reference evidence="1 2" key="1">
    <citation type="submission" date="2021-03" db="EMBL/GenBank/DDBJ databases">
        <title>Genome sequencing of Marinobacter sp. LPB0319.</title>
        <authorList>
            <person name="Kim J."/>
        </authorList>
    </citation>
    <scope>NUCLEOTIDE SEQUENCE [LARGE SCALE GENOMIC DNA]</scope>
    <source>
        <strain evidence="1 2">LPB0319</strain>
    </source>
</reference>
<sequence>MKKILLRRILIFLSVSGLGFAFVPFLSSLAPPEAAKEEIKKIELNISELKAGEVYSFTVQGRPVLVLKPSLEQEKSIELLNDHVWDRDHRSFGGAYVFVGLSTSRKGPCLLEHKPAQESWLKSHDKDSKWYGGYWDHSCEISYDYAGRAIKDYPYTFNGLDDRAENLSSPAVKFISDTVLEIE</sequence>
<dbReference type="Proteomes" id="UP000663555">
    <property type="component" value="Chromosome"/>
</dbReference>